<evidence type="ECO:0000256" key="4">
    <source>
        <dbReference type="ARBA" id="ARBA00022536"/>
    </source>
</evidence>
<evidence type="ECO:0000313" key="22">
    <source>
        <dbReference type="EMBL" id="GMS95451.1"/>
    </source>
</evidence>
<dbReference type="SMART" id="SM00112">
    <property type="entry name" value="CA"/>
    <property type="match status" value="3"/>
</dbReference>
<keyword evidence="13 16" id="KW-1015">Disulfide bond</keyword>
<feature type="domain" description="Laminin G" evidence="18">
    <location>
        <begin position="687"/>
        <end position="880"/>
    </location>
</feature>
<dbReference type="Gene3D" id="2.60.120.200">
    <property type="match status" value="2"/>
</dbReference>
<dbReference type="GO" id="GO:0005509">
    <property type="term" value="F:calcium ion binding"/>
    <property type="evidence" value="ECO:0007669"/>
    <property type="project" value="UniProtKB-UniRule"/>
</dbReference>
<dbReference type="FunFam" id="2.60.40.60:FF:000123">
    <property type="entry name" value="Protocadherin beta 4"/>
    <property type="match status" value="1"/>
</dbReference>
<dbReference type="InterPro" id="IPR013320">
    <property type="entry name" value="ConA-like_dom_sf"/>
</dbReference>
<keyword evidence="5 17" id="KW-0812">Transmembrane</keyword>
<dbReference type="PROSITE" id="PS01248">
    <property type="entry name" value="EGF_LAM_1"/>
    <property type="match status" value="1"/>
</dbReference>
<feature type="transmembrane region" description="Helical" evidence="17">
    <location>
        <begin position="1671"/>
        <end position="1691"/>
    </location>
</feature>
<feature type="disulfide bond" evidence="16">
    <location>
        <begin position="1125"/>
        <end position="1142"/>
    </location>
</feature>
<dbReference type="Gene3D" id="4.10.1240.10">
    <property type="entry name" value="GPCR, family 2, extracellular hormone receptor domain"/>
    <property type="match status" value="1"/>
</dbReference>
<dbReference type="InterPro" id="IPR001879">
    <property type="entry name" value="GPCR_2_extracellular_dom"/>
</dbReference>
<dbReference type="SUPFAM" id="SSF49899">
    <property type="entry name" value="Concanavalin A-like lectins/glucanases"/>
    <property type="match status" value="2"/>
</dbReference>
<dbReference type="GO" id="GO:0007411">
    <property type="term" value="P:axon guidance"/>
    <property type="evidence" value="ECO:0007669"/>
    <property type="project" value="UniProtKB-ARBA"/>
</dbReference>
<dbReference type="Gene3D" id="2.60.40.60">
    <property type="entry name" value="Cadherins"/>
    <property type="match status" value="3"/>
</dbReference>
<evidence type="ECO:0000313" key="23">
    <source>
        <dbReference type="Proteomes" id="UP001432027"/>
    </source>
</evidence>
<dbReference type="PROSITE" id="PS50025">
    <property type="entry name" value="LAM_G_DOMAIN"/>
    <property type="match status" value="2"/>
</dbReference>
<dbReference type="SMART" id="SM00181">
    <property type="entry name" value="EGF"/>
    <property type="match status" value="5"/>
</dbReference>
<evidence type="ECO:0000256" key="10">
    <source>
        <dbReference type="ARBA" id="ARBA00022889"/>
    </source>
</evidence>
<feature type="disulfide bond" evidence="16">
    <location>
        <begin position="1144"/>
        <end position="1153"/>
    </location>
</feature>
<dbReference type="InterPro" id="IPR002049">
    <property type="entry name" value="LE_dom"/>
</dbReference>
<evidence type="ECO:0000256" key="15">
    <source>
        <dbReference type="PROSITE-ProRule" id="PRU00043"/>
    </source>
</evidence>
<evidence type="ECO:0000256" key="5">
    <source>
        <dbReference type="ARBA" id="ARBA00022692"/>
    </source>
</evidence>
<evidence type="ECO:0000256" key="8">
    <source>
        <dbReference type="ARBA" id="ARBA00022737"/>
    </source>
</evidence>
<dbReference type="CDD" id="cd00110">
    <property type="entry name" value="LamG"/>
    <property type="match status" value="2"/>
</dbReference>
<evidence type="ECO:0000256" key="12">
    <source>
        <dbReference type="ARBA" id="ARBA00023136"/>
    </source>
</evidence>
<evidence type="ECO:0000256" key="1">
    <source>
        <dbReference type="ARBA" id="ARBA00004251"/>
    </source>
</evidence>
<dbReference type="GO" id="GO:0007156">
    <property type="term" value="P:homophilic cell adhesion via plasma membrane adhesion molecules"/>
    <property type="evidence" value="ECO:0007669"/>
    <property type="project" value="InterPro"/>
</dbReference>
<dbReference type="PROSITE" id="PS50026">
    <property type="entry name" value="EGF_3"/>
    <property type="match status" value="2"/>
</dbReference>
<dbReference type="Gene3D" id="2.10.25.10">
    <property type="entry name" value="Laminin"/>
    <property type="match status" value="1"/>
</dbReference>
<comment type="subcellular location">
    <subcellularLocation>
        <location evidence="2">Cell membrane</location>
        <topology evidence="2">Multi-pass membrane protein</topology>
    </subcellularLocation>
    <subcellularLocation>
        <location evidence="1">Cell membrane</location>
        <topology evidence="1">Single-pass type I membrane protein</topology>
    </subcellularLocation>
</comment>
<comment type="caution">
    <text evidence="22">The sequence shown here is derived from an EMBL/GenBank/DDBJ whole genome shotgun (WGS) entry which is preliminary data.</text>
</comment>
<feature type="transmembrane region" description="Helical" evidence="17">
    <location>
        <begin position="1703"/>
        <end position="1730"/>
    </location>
</feature>
<dbReference type="InterPro" id="IPR036445">
    <property type="entry name" value="GPCR_2_extracell_dom_sf"/>
</dbReference>
<feature type="transmembrane region" description="Helical" evidence="17">
    <location>
        <begin position="1751"/>
        <end position="1772"/>
    </location>
</feature>
<feature type="domain" description="G-protein coupled receptors family 2 profile 1" evidence="20">
    <location>
        <begin position="1241"/>
        <end position="1316"/>
    </location>
</feature>
<dbReference type="PROSITE" id="PS00232">
    <property type="entry name" value="CADHERIN_1"/>
    <property type="match status" value="3"/>
</dbReference>
<dbReference type="InterPro" id="IPR001881">
    <property type="entry name" value="EGF-like_Ca-bd_dom"/>
</dbReference>
<feature type="transmembrane region" description="Helical" evidence="17">
    <location>
        <begin position="1778"/>
        <end position="1798"/>
    </location>
</feature>
<accession>A0AAV5TM89</accession>
<proteinExistence type="predicted"/>
<keyword evidence="11 17" id="KW-1133">Transmembrane helix</keyword>
<dbReference type="EMBL" id="BTSX01000004">
    <property type="protein sequence ID" value="GMS95451.1"/>
    <property type="molecule type" value="Genomic_DNA"/>
</dbReference>
<dbReference type="CDD" id="cd11304">
    <property type="entry name" value="Cadherin_repeat"/>
    <property type="match status" value="3"/>
</dbReference>
<feature type="domain" description="EGF-like" evidence="19">
    <location>
        <begin position="605"/>
        <end position="641"/>
    </location>
</feature>
<protein>
    <submittedName>
        <fullName evidence="22">Uncharacterized protein</fullName>
    </submittedName>
</protein>
<evidence type="ECO:0000256" key="7">
    <source>
        <dbReference type="ARBA" id="ARBA00022729"/>
    </source>
</evidence>
<evidence type="ECO:0000256" key="9">
    <source>
        <dbReference type="ARBA" id="ARBA00022837"/>
    </source>
</evidence>
<evidence type="ECO:0000256" key="16">
    <source>
        <dbReference type="PROSITE-ProRule" id="PRU00076"/>
    </source>
</evidence>
<dbReference type="InterPro" id="IPR000742">
    <property type="entry name" value="EGF"/>
</dbReference>
<feature type="domain" description="Cadherin" evidence="21">
    <location>
        <begin position="246"/>
        <end position="353"/>
    </location>
</feature>
<gene>
    <name evidence="22" type="ORF">PENTCL1PPCAC_17626</name>
</gene>
<dbReference type="PROSITE" id="PS50268">
    <property type="entry name" value="CADHERIN_2"/>
    <property type="match status" value="3"/>
</dbReference>
<dbReference type="InterPro" id="IPR001791">
    <property type="entry name" value="Laminin_G"/>
</dbReference>
<evidence type="ECO:0000256" key="2">
    <source>
        <dbReference type="ARBA" id="ARBA00004651"/>
    </source>
</evidence>
<evidence type="ECO:0000256" key="3">
    <source>
        <dbReference type="ARBA" id="ARBA00022475"/>
    </source>
</evidence>
<dbReference type="InterPro" id="IPR015919">
    <property type="entry name" value="Cadherin-like_sf"/>
</dbReference>
<dbReference type="Pfam" id="PF00028">
    <property type="entry name" value="Cadherin"/>
    <property type="match status" value="3"/>
</dbReference>
<feature type="domain" description="Laminin G" evidence="18">
    <location>
        <begin position="922"/>
        <end position="1077"/>
    </location>
</feature>
<dbReference type="PRINTS" id="PR00205">
    <property type="entry name" value="CADHERIN"/>
</dbReference>
<keyword evidence="7" id="KW-0732">Signal</keyword>
<dbReference type="Pfam" id="PF02210">
    <property type="entry name" value="Laminin_G_2"/>
    <property type="match status" value="1"/>
</dbReference>
<name>A0AAV5TM89_9BILA</name>
<keyword evidence="9 15" id="KW-0106">Calcium</keyword>
<keyword evidence="4 16" id="KW-0245">EGF-like domain</keyword>
<dbReference type="PROSITE" id="PS01186">
    <property type="entry name" value="EGF_2"/>
    <property type="match status" value="1"/>
</dbReference>
<dbReference type="InterPro" id="IPR002126">
    <property type="entry name" value="Cadherin-like_dom"/>
</dbReference>
<evidence type="ECO:0000256" key="13">
    <source>
        <dbReference type="ARBA" id="ARBA00023157"/>
    </source>
</evidence>
<keyword evidence="23" id="KW-1185">Reference proteome</keyword>
<dbReference type="InterPro" id="IPR056286">
    <property type="entry name" value="Cadherin_CELSR1-3_9th"/>
</dbReference>
<dbReference type="Proteomes" id="UP001432027">
    <property type="component" value="Unassembled WGS sequence"/>
</dbReference>
<feature type="transmembrane region" description="Helical" evidence="17">
    <location>
        <begin position="1575"/>
        <end position="1595"/>
    </location>
</feature>
<dbReference type="Pfam" id="PF00008">
    <property type="entry name" value="EGF"/>
    <property type="match status" value="1"/>
</dbReference>
<evidence type="ECO:0000259" key="20">
    <source>
        <dbReference type="PROSITE" id="PS50227"/>
    </source>
</evidence>
<reference evidence="22" key="1">
    <citation type="submission" date="2023-10" db="EMBL/GenBank/DDBJ databases">
        <title>Genome assembly of Pristionchus species.</title>
        <authorList>
            <person name="Yoshida K."/>
            <person name="Sommer R.J."/>
        </authorList>
    </citation>
    <scope>NUCLEOTIDE SEQUENCE</scope>
    <source>
        <strain evidence="22">RS0144</strain>
    </source>
</reference>
<evidence type="ECO:0000256" key="11">
    <source>
        <dbReference type="ARBA" id="ARBA00022989"/>
    </source>
</evidence>
<dbReference type="SUPFAM" id="SSF49313">
    <property type="entry name" value="Cadherin-like"/>
    <property type="match status" value="3"/>
</dbReference>
<dbReference type="CDD" id="cd00054">
    <property type="entry name" value="EGF_CA"/>
    <property type="match status" value="2"/>
</dbReference>
<keyword evidence="8" id="KW-0677">Repeat</keyword>
<dbReference type="InterPro" id="IPR020894">
    <property type="entry name" value="Cadherin_CS"/>
</dbReference>
<feature type="domain" description="EGF-like" evidence="19">
    <location>
        <begin position="1116"/>
        <end position="1154"/>
    </location>
</feature>
<comment type="caution">
    <text evidence="16">Lacks conserved residue(s) required for the propagation of feature annotation.</text>
</comment>
<dbReference type="GO" id="GO:0005886">
    <property type="term" value="C:plasma membrane"/>
    <property type="evidence" value="ECO:0007669"/>
    <property type="project" value="UniProtKB-SubCell"/>
</dbReference>
<dbReference type="FunFam" id="2.60.40.60:FF:000020">
    <property type="entry name" value="Dachsous cadherin-related 1b"/>
    <property type="match status" value="2"/>
</dbReference>
<keyword evidence="3" id="KW-1003">Cell membrane</keyword>
<keyword evidence="10" id="KW-0130">Cell adhesion</keyword>
<dbReference type="PANTHER" id="PTHR24026:SF51">
    <property type="entry name" value="PROTOCADHERIN-LIKE WING POLARITY PROTEIN STAN"/>
    <property type="match status" value="1"/>
</dbReference>
<keyword evidence="14" id="KW-0325">Glycoprotein</keyword>
<dbReference type="SMART" id="SM00282">
    <property type="entry name" value="LamG"/>
    <property type="match status" value="2"/>
</dbReference>
<feature type="transmembrane region" description="Helical" evidence="17">
    <location>
        <begin position="1639"/>
        <end position="1659"/>
    </location>
</feature>
<evidence type="ECO:0000259" key="21">
    <source>
        <dbReference type="PROSITE" id="PS50268"/>
    </source>
</evidence>
<feature type="domain" description="Cadherin" evidence="21">
    <location>
        <begin position="35"/>
        <end position="137"/>
    </location>
</feature>
<dbReference type="PANTHER" id="PTHR24026">
    <property type="entry name" value="FAT ATYPICAL CADHERIN-RELATED"/>
    <property type="match status" value="1"/>
</dbReference>
<sequence>EVIEVIVSARDEGELKGITVVEIHVDDVNSHPVFLPQPFSVHLLEDSSIGSSVVIVKAEDNDRGENARIEYSCEDCDKHFTINATTGQITVAAPLDRETRNSYLLMVTASDHATPPLSTTTTMEIIIDDVNDNQPQFTSLNYSTSISEDIAIGTSFLQVSAMDSDEGENSLLDYYLNESSPIVKDDLFRLDRTSGTLRVNAKLDREKMSIISLPIYARDRGKPSLSASSLITLRLIDVNDNAPKFEQSSYELTLEENSPPGTVVGTISATDEDEGENAKIEFRIFGGSDARYFDIVVDEMEPNSVKILSRVPFDYESKINTFYVEIQASSGQLSSTTGVRIRLLDVNDNQPQLRDFLVYIVSHEDRLAHGDIGLIPAFDSDQSACLEYSLAENELLGVERSTGKLYLKTVWRSSFDASLDSCVTDGPNTVCAKCRLVYVYVKGDWLSEAVTVRLEGTNEDSFWDPAVFNRFRQSISTLSDWTESDIHPISVHKSRESELDVSFLVRHKQRVVKWWKLRDLLQSERSKIERLSLLRIEVFEAENCRKEPCPYMQECRNTLKFMEDAYRHGTDNFISYTLQTLKTFSCECPHGMTTSSNLSGSCNARIDLCYSNPCRNNGTCFPLESGYRCECVDGWRGSECEIPPHSHTCSAGFCRSDSRCLLKEGKMRCTQCRYDEEDTDERCSLRSISFDGKGAVRVEEQLGRMQWRAQFRVATIAHDGILLFAGDRNSDFVEISLEARLLKGEFSVGGESKGSVRMRDEKKNRMNDGEWHTVTVEYYQMNLRVYLDDCDPSLSGQENSRNCAMRASIDLHEKCSDPSIPCFRFLDLVAGVFIGGRLSEGREIERTLNGCIANLSIDGREIDFGDRDAVERMGVVNEGCGGRRERCREKSCQGKCRERWRGIECLPCHGRNCREDEHPKLHSFSLFDEESYIVWKPSDSISSPFDLSFSFRSSKTYSQLLVVEFDVRVLFFSLHMEDGLLRASFGTNSTHLISPEIYPTHWTKISIDFRDDSIVIVVDALYTTTIPLHQSVTLRSIYSGLAPSTNHPSQFEGCIKDMTVEDEILTPVAKGKIRSGCSAPNRCSIEGVCPPNSHCHREWERHSCHCQSGLFGDSCRSVCSLKGICGEGGLCQPTNTTRGYECQCPSNRWGLNCEWSRPLRICPSGWYGSFPQCKQCDCDHSKGFLSQCNPLNGQCLCQKDHYLSRSRCIPCGCGPSSLSSSCSSSGQCECIGDARGEKCDRCVSHFQVLDNKSGKCSPLKGSCPSQIEEGIGWPTTRKNSESRVSCPSPQTGVATRRCGSDSLWKDVQKYNCTLPIFNDLLAKLSTAPLREVIVQLTNATIDELTLEGRNLLIARETLHRIIDSRNGSFLRELVGDEDLLNNVISTASSIISHSPPLHLLSHLNRLLSFGRSLLSQHQDLLFPSPLQISTPNILFSLDDTSSSRPFPKFESFLDLRPRDFPQVQLTVSNGERTKRVFYMITQSLSCLTCDSAIVSIHSPLFPIRISFPLTTSSRWKYPECVQLKKGNWMSEGALLISLNSSFAICEFPSGEGLFTIVSSQQQNQLLRLSQITPSYSLALIGTSIALLLLSIILTLCRATIATRLIRVGFCLSLLIEAIVIFGLHKVVVSEIFCPVRNALLSLSTSSPFAWLFLYSLHIYRLMSEGVNHCNAFICLLIGVIFPCIFSSSTFFLSSSCSLHYSSWIFWILISPITLFLILSFYSSCTSLLLSGDKQYQMYVVGHKLKRALLQHSILCVMTVCYTTVGVFLSSHLGEYSELISNGLLLMISIATLLWSYTLSGRVSENGSPAYVGGKTLWVQNEQKEEEERCQSPLMNEEEEDRGRWMPDLIPPSSSNIDRPAPTILSPATHILTDAGPIYGNASSTLVRLATKEDYLDDAYYTYQRRYNSSTFSRS</sequence>
<dbReference type="GO" id="GO:0004930">
    <property type="term" value="F:G protein-coupled receptor activity"/>
    <property type="evidence" value="ECO:0007669"/>
    <property type="project" value="InterPro"/>
</dbReference>
<dbReference type="SMART" id="SM00179">
    <property type="entry name" value="EGF_CA"/>
    <property type="match status" value="1"/>
</dbReference>
<dbReference type="PROSITE" id="PS50227">
    <property type="entry name" value="G_PROTEIN_RECEP_F2_3"/>
    <property type="match status" value="1"/>
</dbReference>
<keyword evidence="6" id="KW-0479">Metal-binding</keyword>
<dbReference type="Pfam" id="PF23592">
    <property type="entry name" value="Cadherin_CELSR2_9th"/>
    <property type="match status" value="1"/>
</dbReference>
<evidence type="ECO:0000259" key="19">
    <source>
        <dbReference type="PROSITE" id="PS50026"/>
    </source>
</evidence>
<feature type="disulfide bond" evidence="16">
    <location>
        <begin position="631"/>
        <end position="640"/>
    </location>
</feature>
<keyword evidence="12 17" id="KW-0472">Membrane</keyword>
<feature type="transmembrane region" description="Helical" evidence="17">
    <location>
        <begin position="1607"/>
        <end position="1627"/>
    </location>
</feature>
<dbReference type="PROSITE" id="PS00022">
    <property type="entry name" value="EGF_1"/>
    <property type="match status" value="2"/>
</dbReference>
<organism evidence="22 23">
    <name type="scientific">Pristionchus entomophagus</name>
    <dbReference type="NCBI Taxonomy" id="358040"/>
    <lineage>
        <taxon>Eukaryota</taxon>
        <taxon>Metazoa</taxon>
        <taxon>Ecdysozoa</taxon>
        <taxon>Nematoda</taxon>
        <taxon>Chromadorea</taxon>
        <taxon>Rhabditida</taxon>
        <taxon>Rhabditina</taxon>
        <taxon>Diplogasteromorpha</taxon>
        <taxon>Diplogasteroidea</taxon>
        <taxon>Neodiplogasteridae</taxon>
        <taxon>Pristionchus</taxon>
    </lineage>
</organism>
<dbReference type="SMART" id="SM00008">
    <property type="entry name" value="HormR"/>
    <property type="match status" value="1"/>
</dbReference>
<evidence type="ECO:0000259" key="18">
    <source>
        <dbReference type="PROSITE" id="PS50025"/>
    </source>
</evidence>
<feature type="domain" description="Cadherin" evidence="21">
    <location>
        <begin position="138"/>
        <end position="245"/>
    </location>
</feature>
<evidence type="ECO:0000256" key="17">
    <source>
        <dbReference type="SAM" id="Phobius"/>
    </source>
</evidence>
<dbReference type="FunFam" id="2.10.25.10:FF:000434">
    <property type="entry name" value="Predicted protein"/>
    <property type="match status" value="1"/>
</dbReference>
<evidence type="ECO:0000256" key="14">
    <source>
        <dbReference type="ARBA" id="ARBA00023180"/>
    </source>
</evidence>
<evidence type="ECO:0000256" key="6">
    <source>
        <dbReference type="ARBA" id="ARBA00022723"/>
    </source>
</evidence>
<feature type="non-terminal residue" evidence="22">
    <location>
        <position position="1"/>
    </location>
</feature>